<dbReference type="Gene3D" id="1.10.150.130">
    <property type="match status" value="1"/>
</dbReference>
<dbReference type="InterPro" id="IPR002104">
    <property type="entry name" value="Integrase_catalytic"/>
</dbReference>
<evidence type="ECO:0000313" key="4">
    <source>
        <dbReference type="EMBL" id="GAY24683.1"/>
    </source>
</evidence>
<sequence length="531" mass="56634">MTGEGRRPLRGLRAFLDPAFESDHTPVPSVEQTDVAGSAVMGDDQPMEDGQAVSVRAAEGNVAPLVIEEADPSVAIGPLAPLATAEGVRPTTLVLPAPGQRWAYGARQQYVAQRRAERAAEQALTPLQRFEAALAMLPTTGRPAANLDLVEATLAAMAANTVRGLLADMAGFGEACRRSGVSALPAQPISVIQYLKARGAGEGSLAKAKPATLSRTLWAIATFHRLFDLPDPTKDKLVALTLKALRRELGTAQRQARPLRYKGSVSDVFDGDARGMSLKALLDGCPHDEKGMRDRALLSVAYDTGLRASELVAIDIAHIQPASDPDTRLLHIPRHKADQEGEGATAFLSMRSTLALNAWIAVMADLLGVPEITKGPIFRRLFIKRLKAVDPAVSRAAARREAAATQWGLSSLMPEAKAARRTGIDPMTAVSLGGAALQPQAVTQIFKTRVQGAWDAGLLPDLSKDELAQWVKGISAHSTRIGITNDLFAAGEDIAGIMDALRWKSPKMPLSYNRNLAAEHGAAGRLLSKLR</sequence>
<proteinExistence type="predicted"/>
<dbReference type="InterPro" id="IPR010998">
    <property type="entry name" value="Integrase_recombinase_N"/>
</dbReference>
<dbReference type="PROSITE" id="PS51898">
    <property type="entry name" value="TYR_RECOMBINASE"/>
    <property type="match status" value="1"/>
</dbReference>
<protein>
    <recommendedName>
        <fullName evidence="3">Tyr recombinase domain-containing protein</fullName>
    </recommendedName>
</protein>
<name>A0A292ZP56_SPHSA</name>
<dbReference type="RefSeq" id="WP_061940015.1">
    <property type="nucleotide sequence ID" value="NZ_BEWI01000034.1"/>
</dbReference>
<dbReference type="AlphaFoldDB" id="A0A292ZP56"/>
<gene>
    <name evidence="4" type="ORF">SFOMI_5268</name>
</gene>
<dbReference type="Gene3D" id="1.10.443.10">
    <property type="entry name" value="Intergrase catalytic core"/>
    <property type="match status" value="1"/>
</dbReference>
<dbReference type="SUPFAM" id="SSF47823">
    <property type="entry name" value="lambda integrase-like, N-terminal domain"/>
    <property type="match status" value="1"/>
</dbReference>
<evidence type="ECO:0000313" key="5">
    <source>
        <dbReference type="Proteomes" id="UP000221538"/>
    </source>
</evidence>
<dbReference type="SUPFAM" id="SSF56349">
    <property type="entry name" value="DNA breaking-rejoining enzymes"/>
    <property type="match status" value="1"/>
</dbReference>
<feature type="domain" description="Tyr recombinase" evidence="3">
    <location>
        <begin position="264"/>
        <end position="526"/>
    </location>
</feature>
<keyword evidence="1" id="KW-0238">DNA-binding</keyword>
<evidence type="ECO:0000259" key="3">
    <source>
        <dbReference type="PROSITE" id="PS51898"/>
    </source>
</evidence>
<reference evidence="4 5" key="1">
    <citation type="journal article" date="2013" name="Biodegradation">
        <title>Occurrence of 4-tert-butylphenol (4-t-BP) biodegradation in an aquatic sample caused by the presence of Spirodela polyrrhiza and isolation of a 4-t-BP-utilizing bacterium.</title>
        <authorList>
            <person name="Ogata Y."/>
            <person name="Toyama T."/>
            <person name="Yu N."/>
            <person name="Wang X."/>
            <person name="Sei K."/>
            <person name="Ike M."/>
        </authorList>
    </citation>
    <scope>NUCLEOTIDE SEQUENCE [LARGE SCALE GENOMIC DNA]</scope>
    <source>
        <strain evidence="4 5">OMI</strain>
    </source>
</reference>
<organism evidence="4 5">
    <name type="scientific">Sphingobium fuliginis (strain ATCC 27551)</name>
    <dbReference type="NCBI Taxonomy" id="336203"/>
    <lineage>
        <taxon>Bacteria</taxon>
        <taxon>Pseudomonadati</taxon>
        <taxon>Pseudomonadota</taxon>
        <taxon>Alphaproteobacteria</taxon>
        <taxon>Sphingomonadales</taxon>
        <taxon>Sphingomonadaceae</taxon>
        <taxon>Sphingobium</taxon>
    </lineage>
</organism>
<accession>A0A292ZP56</accession>
<dbReference type="InterPro" id="IPR013762">
    <property type="entry name" value="Integrase-like_cat_sf"/>
</dbReference>
<evidence type="ECO:0000256" key="1">
    <source>
        <dbReference type="ARBA" id="ARBA00023125"/>
    </source>
</evidence>
<keyword evidence="2" id="KW-0233">DNA recombination</keyword>
<dbReference type="GO" id="GO:0006310">
    <property type="term" value="P:DNA recombination"/>
    <property type="evidence" value="ECO:0007669"/>
    <property type="project" value="UniProtKB-KW"/>
</dbReference>
<reference evidence="4 5" key="2">
    <citation type="journal article" date="2013" name="Environ. Sci. Technol.">
        <title>The 4-tert-butylphenol-utilizing bacterium Sphingobium fuliginis OMI can degrade bisphenols via phenolic ring hydroxylation and meta-cleavage pathway.</title>
        <authorList>
            <person name="Ogata Y."/>
            <person name="Goda S."/>
            <person name="Toyama T."/>
            <person name="Sei K."/>
            <person name="Ike M."/>
        </authorList>
    </citation>
    <scope>NUCLEOTIDE SEQUENCE [LARGE SCALE GENOMIC DNA]</scope>
    <source>
        <strain evidence="4 5">OMI</strain>
    </source>
</reference>
<evidence type="ECO:0000256" key="2">
    <source>
        <dbReference type="ARBA" id="ARBA00023172"/>
    </source>
</evidence>
<dbReference type="EMBL" id="BEWI01000034">
    <property type="protein sequence ID" value="GAY24683.1"/>
    <property type="molecule type" value="Genomic_DNA"/>
</dbReference>
<dbReference type="GO" id="GO:0015074">
    <property type="term" value="P:DNA integration"/>
    <property type="evidence" value="ECO:0007669"/>
    <property type="project" value="InterPro"/>
</dbReference>
<dbReference type="InterPro" id="IPR011010">
    <property type="entry name" value="DNA_brk_join_enz"/>
</dbReference>
<comment type="caution">
    <text evidence="4">The sequence shown here is derived from an EMBL/GenBank/DDBJ whole genome shotgun (WGS) entry which is preliminary data.</text>
</comment>
<dbReference type="Proteomes" id="UP000221538">
    <property type="component" value="Unassembled WGS sequence"/>
</dbReference>
<dbReference type="GO" id="GO:0003677">
    <property type="term" value="F:DNA binding"/>
    <property type="evidence" value="ECO:0007669"/>
    <property type="project" value="UniProtKB-KW"/>
</dbReference>